<dbReference type="InterPro" id="IPR016032">
    <property type="entry name" value="Sig_transdc_resp-reg_C-effctor"/>
</dbReference>
<evidence type="ECO:0000256" key="2">
    <source>
        <dbReference type="ARBA" id="ARBA00023163"/>
    </source>
</evidence>
<gene>
    <name evidence="4" type="ORF">CLV40_13019</name>
</gene>
<dbReference type="InterPro" id="IPR005158">
    <property type="entry name" value="BTAD"/>
</dbReference>
<organism evidence="4 5">
    <name type="scientific">Actinokineospora auranticolor</name>
    <dbReference type="NCBI Taxonomy" id="155976"/>
    <lineage>
        <taxon>Bacteria</taxon>
        <taxon>Bacillati</taxon>
        <taxon>Actinomycetota</taxon>
        <taxon>Actinomycetes</taxon>
        <taxon>Pseudonocardiales</taxon>
        <taxon>Pseudonocardiaceae</taxon>
        <taxon>Actinokineospora</taxon>
    </lineage>
</organism>
<dbReference type="SUPFAM" id="SSF46894">
    <property type="entry name" value="C-terminal effector domain of the bipartite response regulators"/>
    <property type="match status" value="1"/>
</dbReference>
<dbReference type="AlphaFoldDB" id="A0A2S6GDA3"/>
<dbReference type="PANTHER" id="PTHR35807:SF1">
    <property type="entry name" value="TRANSCRIPTIONAL REGULATOR REDD"/>
    <property type="match status" value="1"/>
</dbReference>
<dbReference type="EMBL" id="PTIX01000030">
    <property type="protein sequence ID" value="PPK63227.1"/>
    <property type="molecule type" value="Genomic_DNA"/>
</dbReference>
<keyword evidence="4" id="KW-0238">DNA-binding</keyword>
<dbReference type="GO" id="GO:0006355">
    <property type="term" value="P:regulation of DNA-templated transcription"/>
    <property type="evidence" value="ECO:0007669"/>
    <property type="project" value="InterPro"/>
</dbReference>
<dbReference type="InterPro" id="IPR036388">
    <property type="entry name" value="WH-like_DNA-bd_sf"/>
</dbReference>
<evidence type="ECO:0000256" key="1">
    <source>
        <dbReference type="ARBA" id="ARBA00023015"/>
    </source>
</evidence>
<name>A0A2S6GDA3_9PSEU</name>
<dbReference type="Gene3D" id="1.25.40.10">
    <property type="entry name" value="Tetratricopeptide repeat domain"/>
    <property type="match status" value="1"/>
</dbReference>
<dbReference type="Gene3D" id="1.10.10.10">
    <property type="entry name" value="Winged helix-like DNA-binding domain superfamily/Winged helix DNA-binding domain"/>
    <property type="match status" value="1"/>
</dbReference>
<keyword evidence="1" id="KW-0805">Transcription regulation</keyword>
<dbReference type="Pfam" id="PF03704">
    <property type="entry name" value="BTAD"/>
    <property type="match status" value="1"/>
</dbReference>
<sequence>MPPGELQVLGPFRARRGDVDVPLPVGVLRTVLAALALAGRPVPRPRLLDLAWPEAAPHSGHKAVHVAVSRLRAWLRAEFPDTRIHREHDSYHLVTGPTTSTDAARFEHLVADGLDPAAHPALRVDGLLAALALWRGPVLDGHPVAAAFPTAVRWDLSRISAACALADAATAVGRPAAAVPTLATLAAERPTDEAVYASWARLLVACGRQAEALAALNTLRARLVDDLGIEPGPVLRTTFQQVLNTYPAQPRDDTAVLRVLSDPRGGPPSGTYVALFGARQARLGTPSV</sequence>
<dbReference type="InterPro" id="IPR051677">
    <property type="entry name" value="AfsR-DnrI-RedD_regulator"/>
</dbReference>
<dbReference type="CDD" id="cd15831">
    <property type="entry name" value="BTAD"/>
    <property type="match status" value="1"/>
</dbReference>
<evidence type="ECO:0000259" key="3">
    <source>
        <dbReference type="SMART" id="SM01043"/>
    </source>
</evidence>
<comment type="caution">
    <text evidence="4">The sequence shown here is derived from an EMBL/GenBank/DDBJ whole genome shotgun (WGS) entry which is preliminary data.</text>
</comment>
<feature type="domain" description="Bacterial transcriptional activator" evidence="3">
    <location>
        <begin position="101"/>
        <end position="243"/>
    </location>
</feature>
<keyword evidence="5" id="KW-1185">Reference proteome</keyword>
<dbReference type="Proteomes" id="UP000239203">
    <property type="component" value="Unassembled WGS sequence"/>
</dbReference>
<evidence type="ECO:0000313" key="5">
    <source>
        <dbReference type="Proteomes" id="UP000239203"/>
    </source>
</evidence>
<reference evidence="4 5" key="1">
    <citation type="submission" date="2018-02" db="EMBL/GenBank/DDBJ databases">
        <title>Genomic Encyclopedia of Archaeal and Bacterial Type Strains, Phase II (KMG-II): from individual species to whole genera.</title>
        <authorList>
            <person name="Goeker M."/>
        </authorList>
    </citation>
    <scope>NUCLEOTIDE SEQUENCE [LARGE SCALE GENOMIC DNA]</scope>
    <source>
        <strain evidence="4 5">YU 961-1</strain>
    </source>
</reference>
<dbReference type="InterPro" id="IPR011990">
    <property type="entry name" value="TPR-like_helical_dom_sf"/>
</dbReference>
<keyword evidence="2" id="KW-0804">Transcription</keyword>
<dbReference type="GO" id="GO:0003677">
    <property type="term" value="F:DNA binding"/>
    <property type="evidence" value="ECO:0007669"/>
    <property type="project" value="UniProtKB-KW"/>
</dbReference>
<protein>
    <submittedName>
        <fullName evidence="4">DNA-binding SARP family transcriptional activator</fullName>
    </submittedName>
</protein>
<dbReference type="PANTHER" id="PTHR35807">
    <property type="entry name" value="TRANSCRIPTIONAL REGULATOR REDD-RELATED"/>
    <property type="match status" value="1"/>
</dbReference>
<proteinExistence type="predicted"/>
<dbReference type="SUPFAM" id="SSF48452">
    <property type="entry name" value="TPR-like"/>
    <property type="match status" value="1"/>
</dbReference>
<accession>A0A2S6GDA3</accession>
<evidence type="ECO:0000313" key="4">
    <source>
        <dbReference type="EMBL" id="PPK63227.1"/>
    </source>
</evidence>
<dbReference type="SMART" id="SM01043">
    <property type="entry name" value="BTAD"/>
    <property type="match status" value="1"/>
</dbReference>